<organism evidence="2 3">
    <name type="scientific">Teratosphaeria destructans</name>
    <dbReference type="NCBI Taxonomy" id="418781"/>
    <lineage>
        <taxon>Eukaryota</taxon>
        <taxon>Fungi</taxon>
        <taxon>Dikarya</taxon>
        <taxon>Ascomycota</taxon>
        <taxon>Pezizomycotina</taxon>
        <taxon>Dothideomycetes</taxon>
        <taxon>Dothideomycetidae</taxon>
        <taxon>Mycosphaerellales</taxon>
        <taxon>Teratosphaeriaceae</taxon>
        <taxon>Teratosphaeria</taxon>
    </lineage>
</organism>
<evidence type="ECO:0000313" key="2">
    <source>
        <dbReference type="EMBL" id="KAH9839643.1"/>
    </source>
</evidence>
<dbReference type="Proteomes" id="UP001138500">
    <property type="component" value="Unassembled WGS sequence"/>
</dbReference>
<dbReference type="AlphaFoldDB" id="A0A9W7SXA9"/>
<dbReference type="EMBL" id="RIBY02000613">
    <property type="protein sequence ID" value="KAH9839643.1"/>
    <property type="molecule type" value="Genomic_DNA"/>
</dbReference>
<sequence>MPNLANIAVARQRYMRQNSTEEYRILRANLQLHDEIFEKVVTAAKQAVKIATQASHSRHESAKAESVARQADATAARLARKARDAERERDRAARVLRHYERSLKGVARKRSVARAEQKGAEGAGDGEASPARLTWVGWFVKLFVGCCKAHNQVPNSARGFRLAGEM</sequence>
<feature type="region of interest" description="Disordered" evidence="1">
    <location>
        <begin position="54"/>
        <end position="73"/>
    </location>
</feature>
<evidence type="ECO:0000313" key="3">
    <source>
        <dbReference type="Proteomes" id="UP001138500"/>
    </source>
</evidence>
<gene>
    <name evidence="2" type="ORF">Tdes44962_MAKER08040</name>
</gene>
<protein>
    <submittedName>
        <fullName evidence="2">Uncharacterized protein</fullName>
    </submittedName>
</protein>
<accession>A0A9W7SXA9</accession>
<reference evidence="2 3" key="1">
    <citation type="journal article" date="2018" name="IMA Fungus">
        <title>IMA Genome-F 10: Nine draft genome sequences of Claviceps purpurea s.lat., including C. arundinis, C. humidiphila, and C. cf. spartinae, pseudomolecules for the pitch canker pathogen Fusarium circinatum, draft genome of Davidsoniella eucalypti, Grosmannia galeiformis, Quambalaria eucalypti, and Teratosphaeria destructans.</title>
        <authorList>
            <person name="Wingfield B.D."/>
            <person name="Liu M."/>
            <person name="Nguyen H.D."/>
            <person name="Lane F.A."/>
            <person name="Morgan S.W."/>
            <person name="De Vos L."/>
            <person name="Wilken P.M."/>
            <person name="Duong T.A."/>
            <person name="Aylward J."/>
            <person name="Coetzee M.P."/>
            <person name="Dadej K."/>
            <person name="De Beer Z.W."/>
            <person name="Findlay W."/>
            <person name="Havenga M."/>
            <person name="Kolarik M."/>
            <person name="Menzies J.G."/>
            <person name="Naidoo K."/>
            <person name="Pochopski O."/>
            <person name="Shoukouhi P."/>
            <person name="Santana Q.C."/>
            <person name="Seifert K.A."/>
            <person name="Soal N."/>
            <person name="Steenkamp E.T."/>
            <person name="Tatham C.T."/>
            <person name="van der Nest M.A."/>
            <person name="Wingfield M.J."/>
        </authorList>
    </citation>
    <scope>NUCLEOTIDE SEQUENCE [LARGE SCALE GENOMIC DNA]</scope>
    <source>
        <strain evidence="2">CMW44962</strain>
    </source>
</reference>
<feature type="region of interest" description="Disordered" evidence="1">
    <location>
        <begin position="107"/>
        <end position="127"/>
    </location>
</feature>
<dbReference type="OrthoDB" id="10394157at2759"/>
<comment type="caution">
    <text evidence="2">The sequence shown here is derived from an EMBL/GenBank/DDBJ whole genome shotgun (WGS) entry which is preliminary data.</text>
</comment>
<name>A0A9W7SXA9_9PEZI</name>
<reference evidence="2 3" key="2">
    <citation type="journal article" date="2021" name="Curr. Genet.">
        <title>Genetic response to nitrogen starvation in the aggressive Eucalyptus foliar pathogen Teratosphaeria destructans.</title>
        <authorList>
            <person name="Havenga M."/>
            <person name="Wingfield B.D."/>
            <person name="Wingfield M.J."/>
            <person name="Dreyer L.L."/>
            <person name="Roets F."/>
            <person name="Aylward J."/>
        </authorList>
    </citation>
    <scope>NUCLEOTIDE SEQUENCE [LARGE SCALE GENOMIC DNA]</scope>
    <source>
        <strain evidence="2">CMW44962</strain>
    </source>
</reference>
<evidence type="ECO:0000256" key="1">
    <source>
        <dbReference type="SAM" id="MobiDB-lite"/>
    </source>
</evidence>
<keyword evidence="3" id="KW-1185">Reference proteome</keyword>
<proteinExistence type="predicted"/>